<accession>A0AAV8WEX3</accession>
<proteinExistence type="predicted"/>
<evidence type="ECO:0000313" key="2">
    <source>
        <dbReference type="EMBL" id="KAJ8925006.1"/>
    </source>
</evidence>
<keyword evidence="1" id="KW-0732">Signal</keyword>
<dbReference type="AlphaFoldDB" id="A0AAV8WEX3"/>
<comment type="caution">
    <text evidence="2">The sequence shown here is derived from an EMBL/GenBank/DDBJ whole genome shotgun (WGS) entry which is preliminary data.</text>
</comment>
<dbReference type="Proteomes" id="UP001159042">
    <property type="component" value="Unassembled WGS sequence"/>
</dbReference>
<feature type="signal peptide" evidence="1">
    <location>
        <begin position="1"/>
        <end position="19"/>
    </location>
</feature>
<evidence type="ECO:0000256" key="1">
    <source>
        <dbReference type="SAM" id="SignalP"/>
    </source>
</evidence>
<reference evidence="2 3" key="1">
    <citation type="journal article" date="2023" name="Insect Mol. Biol.">
        <title>Genome sequencing provides insights into the evolution of gene families encoding plant cell wall-degrading enzymes in longhorned beetles.</title>
        <authorList>
            <person name="Shin N.R."/>
            <person name="Okamura Y."/>
            <person name="Kirsch R."/>
            <person name="Pauchet Y."/>
        </authorList>
    </citation>
    <scope>NUCLEOTIDE SEQUENCE [LARGE SCALE GENOMIC DNA]</scope>
    <source>
        <strain evidence="2">EAD_L_NR</strain>
    </source>
</reference>
<organism evidence="2 3">
    <name type="scientific">Exocentrus adspersus</name>
    <dbReference type="NCBI Taxonomy" id="1586481"/>
    <lineage>
        <taxon>Eukaryota</taxon>
        <taxon>Metazoa</taxon>
        <taxon>Ecdysozoa</taxon>
        <taxon>Arthropoda</taxon>
        <taxon>Hexapoda</taxon>
        <taxon>Insecta</taxon>
        <taxon>Pterygota</taxon>
        <taxon>Neoptera</taxon>
        <taxon>Endopterygota</taxon>
        <taxon>Coleoptera</taxon>
        <taxon>Polyphaga</taxon>
        <taxon>Cucujiformia</taxon>
        <taxon>Chrysomeloidea</taxon>
        <taxon>Cerambycidae</taxon>
        <taxon>Lamiinae</taxon>
        <taxon>Acanthocinini</taxon>
        <taxon>Exocentrus</taxon>
    </lineage>
</organism>
<keyword evidence="3" id="KW-1185">Reference proteome</keyword>
<sequence>MSISVTVITLALLVAAVSCNQGEYYWRPWTPGSPPSDAVTVRDYRGASYIVEAYVPDPGSRSTRGPSLR</sequence>
<protein>
    <submittedName>
        <fullName evidence="2">Uncharacterized protein</fullName>
    </submittedName>
</protein>
<name>A0AAV8WEX3_9CUCU</name>
<gene>
    <name evidence="2" type="ORF">NQ315_001171</name>
</gene>
<feature type="chain" id="PRO_5043350495" evidence="1">
    <location>
        <begin position="20"/>
        <end position="69"/>
    </location>
</feature>
<evidence type="ECO:0000313" key="3">
    <source>
        <dbReference type="Proteomes" id="UP001159042"/>
    </source>
</evidence>
<dbReference type="EMBL" id="JANEYG010000002">
    <property type="protein sequence ID" value="KAJ8925006.1"/>
    <property type="molecule type" value="Genomic_DNA"/>
</dbReference>